<dbReference type="InterPro" id="IPR029060">
    <property type="entry name" value="PIN-like_dom_sf"/>
</dbReference>
<dbReference type="OrthoDB" id="9811788at2"/>
<evidence type="ECO:0000313" key="7">
    <source>
        <dbReference type="EMBL" id="TQE94410.1"/>
    </source>
</evidence>
<keyword evidence="5" id="KW-0460">Magnesium</keyword>
<dbReference type="Gene3D" id="3.40.50.1010">
    <property type="entry name" value="5'-nuclease"/>
    <property type="match status" value="1"/>
</dbReference>
<dbReference type="Pfam" id="PF01850">
    <property type="entry name" value="PIN"/>
    <property type="match status" value="1"/>
</dbReference>
<keyword evidence="4" id="KW-0378">Hydrolase</keyword>
<feature type="domain" description="PIN" evidence="6">
    <location>
        <begin position="8"/>
        <end position="124"/>
    </location>
</feature>
<dbReference type="CDD" id="cd18760">
    <property type="entry name" value="PIN_MtVapC3-like"/>
    <property type="match status" value="1"/>
</dbReference>
<dbReference type="GO" id="GO:0046872">
    <property type="term" value="F:metal ion binding"/>
    <property type="evidence" value="ECO:0007669"/>
    <property type="project" value="UniProtKB-KW"/>
</dbReference>
<keyword evidence="8" id="KW-1185">Reference proteome</keyword>
<keyword evidence="1" id="KW-1277">Toxin-antitoxin system</keyword>
<comment type="caution">
    <text evidence="7">The sequence shown here is derived from an EMBL/GenBank/DDBJ whole genome shotgun (WGS) entry which is preliminary data.</text>
</comment>
<protein>
    <submittedName>
        <fullName evidence="7">PIN domain nuclease</fullName>
    </submittedName>
</protein>
<dbReference type="EMBL" id="VIGC01000024">
    <property type="protein sequence ID" value="TQE94410.1"/>
    <property type="molecule type" value="Genomic_DNA"/>
</dbReference>
<dbReference type="InParanoid" id="A0A540VCC3"/>
<keyword evidence="2" id="KW-0540">Nuclease</keyword>
<keyword evidence="3" id="KW-0479">Metal-binding</keyword>
<dbReference type="SUPFAM" id="SSF88723">
    <property type="entry name" value="PIN domain-like"/>
    <property type="match status" value="1"/>
</dbReference>
<evidence type="ECO:0000259" key="6">
    <source>
        <dbReference type="Pfam" id="PF01850"/>
    </source>
</evidence>
<sequence length="136" mass="15536">MRRKRVWLVDSSVWIDYFNGVVTPETDTLDSALGQRELGLGDIILCEVLQGFRRQQDFVRAQRALLQFPIFPIGGKEIAIRSAENYRFLRLRGVTVRKTIDCLIATFAIESGYALLYSDRDFDAFVEYLGLIAAPQ</sequence>
<evidence type="ECO:0000313" key="8">
    <source>
        <dbReference type="Proteomes" id="UP000317371"/>
    </source>
</evidence>
<dbReference type="InterPro" id="IPR002716">
    <property type="entry name" value="PIN_dom"/>
</dbReference>
<dbReference type="AlphaFoldDB" id="A0A540VCC3"/>
<evidence type="ECO:0000256" key="2">
    <source>
        <dbReference type="ARBA" id="ARBA00022722"/>
    </source>
</evidence>
<evidence type="ECO:0000256" key="1">
    <source>
        <dbReference type="ARBA" id="ARBA00022649"/>
    </source>
</evidence>
<evidence type="ECO:0000256" key="3">
    <source>
        <dbReference type="ARBA" id="ARBA00022723"/>
    </source>
</evidence>
<dbReference type="Proteomes" id="UP000317371">
    <property type="component" value="Unassembled WGS sequence"/>
</dbReference>
<dbReference type="PANTHER" id="PTHR42740">
    <property type="entry name" value="RIBONUCLEASE VAPC3"/>
    <property type="match status" value="1"/>
</dbReference>
<evidence type="ECO:0000256" key="4">
    <source>
        <dbReference type="ARBA" id="ARBA00022801"/>
    </source>
</evidence>
<organism evidence="7 8">
    <name type="scientific">Litorilinea aerophila</name>
    <dbReference type="NCBI Taxonomy" id="1204385"/>
    <lineage>
        <taxon>Bacteria</taxon>
        <taxon>Bacillati</taxon>
        <taxon>Chloroflexota</taxon>
        <taxon>Caldilineae</taxon>
        <taxon>Caldilineales</taxon>
        <taxon>Caldilineaceae</taxon>
        <taxon>Litorilinea</taxon>
    </lineage>
</organism>
<dbReference type="GO" id="GO:0004540">
    <property type="term" value="F:RNA nuclease activity"/>
    <property type="evidence" value="ECO:0007669"/>
    <property type="project" value="TreeGrafter"/>
</dbReference>
<dbReference type="GO" id="GO:0016787">
    <property type="term" value="F:hydrolase activity"/>
    <property type="evidence" value="ECO:0007669"/>
    <property type="project" value="UniProtKB-KW"/>
</dbReference>
<gene>
    <name evidence="7" type="ORF">FKZ61_16895</name>
</gene>
<name>A0A540VCC3_9CHLR</name>
<proteinExistence type="predicted"/>
<dbReference type="InterPro" id="IPR051749">
    <property type="entry name" value="PINc/VapC_TA_RNase"/>
</dbReference>
<evidence type="ECO:0000256" key="5">
    <source>
        <dbReference type="ARBA" id="ARBA00022842"/>
    </source>
</evidence>
<dbReference type="PANTHER" id="PTHR42740:SF1">
    <property type="entry name" value="RIBONUCLEASE VAPC3"/>
    <property type="match status" value="1"/>
</dbReference>
<reference evidence="7 8" key="1">
    <citation type="submission" date="2019-06" db="EMBL/GenBank/DDBJ databases">
        <title>Genome sequence of Litorilinea aerophila BAA-2444.</title>
        <authorList>
            <person name="Maclea K.S."/>
            <person name="Maurais E.G."/>
            <person name="Iannazzi L.C."/>
        </authorList>
    </citation>
    <scope>NUCLEOTIDE SEQUENCE [LARGE SCALE GENOMIC DNA]</scope>
    <source>
        <strain evidence="7 8">ATCC BAA-2444</strain>
    </source>
</reference>
<accession>A0A540VCC3</accession>